<evidence type="ECO:0000259" key="11">
    <source>
        <dbReference type="PROSITE" id="PS50262"/>
    </source>
</evidence>
<evidence type="ECO:0000256" key="5">
    <source>
        <dbReference type="ARBA" id="ARBA00023040"/>
    </source>
</evidence>
<dbReference type="InterPro" id="IPR017452">
    <property type="entry name" value="GPCR_Rhodpsn_7TM"/>
</dbReference>
<evidence type="ECO:0000256" key="10">
    <source>
        <dbReference type="SAM" id="Phobius"/>
    </source>
</evidence>
<evidence type="ECO:0000256" key="1">
    <source>
        <dbReference type="ARBA" id="ARBA00004651"/>
    </source>
</evidence>
<dbReference type="KEGG" id="pmrn:116939456"/>
<evidence type="ECO:0000256" key="6">
    <source>
        <dbReference type="ARBA" id="ARBA00023136"/>
    </source>
</evidence>
<evidence type="ECO:0000313" key="13">
    <source>
        <dbReference type="RefSeq" id="XP_032803728.1"/>
    </source>
</evidence>
<keyword evidence="2" id="KW-1003">Cell membrane</keyword>
<comment type="subcellular location">
    <subcellularLocation>
        <location evidence="1">Cell membrane</location>
        <topology evidence="1">Multi-pass membrane protein</topology>
    </subcellularLocation>
</comment>
<evidence type="ECO:0000256" key="4">
    <source>
        <dbReference type="ARBA" id="ARBA00022989"/>
    </source>
</evidence>
<dbReference type="PANTHER" id="PTHR45822">
    <property type="entry name" value="FREE FATTY ACID RECEPTOR 2-RELATED"/>
    <property type="match status" value="1"/>
</dbReference>
<accession>A0AAJ7SQF7</accession>
<evidence type="ECO:0000256" key="3">
    <source>
        <dbReference type="ARBA" id="ARBA00022692"/>
    </source>
</evidence>
<keyword evidence="12" id="KW-1185">Reference proteome</keyword>
<dbReference type="InterPro" id="IPR013312">
    <property type="entry name" value="GPR40-rel_orph"/>
</dbReference>
<gene>
    <name evidence="13" type="primary">LOC116939456</name>
</gene>
<reference evidence="13" key="1">
    <citation type="submission" date="2025-08" db="UniProtKB">
        <authorList>
            <consortium name="RefSeq"/>
        </authorList>
    </citation>
    <scope>IDENTIFICATION</scope>
    <source>
        <tissue evidence="13">Sperm</tissue>
    </source>
</reference>
<organism evidence="12 13">
    <name type="scientific">Petromyzon marinus</name>
    <name type="common">Sea lamprey</name>
    <dbReference type="NCBI Taxonomy" id="7757"/>
    <lineage>
        <taxon>Eukaryota</taxon>
        <taxon>Metazoa</taxon>
        <taxon>Chordata</taxon>
        <taxon>Craniata</taxon>
        <taxon>Vertebrata</taxon>
        <taxon>Cyclostomata</taxon>
        <taxon>Hyperoartia</taxon>
        <taxon>Petromyzontiformes</taxon>
        <taxon>Petromyzontidae</taxon>
        <taxon>Petromyzon</taxon>
    </lineage>
</organism>
<dbReference type="SUPFAM" id="SSF81321">
    <property type="entry name" value="Family A G protein-coupled receptor-like"/>
    <property type="match status" value="1"/>
</dbReference>
<keyword evidence="5 9" id="KW-0297">G-protein coupled receptor</keyword>
<feature type="transmembrane region" description="Helical" evidence="10">
    <location>
        <begin position="43"/>
        <end position="66"/>
    </location>
</feature>
<dbReference type="Proteomes" id="UP001318040">
    <property type="component" value="Chromosome 6"/>
</dbReference>
<evidence type="ECO:0000256" key="8">
    <source>
        <dbReference type="ARBA" id="ARBA00023224"/>
    </source>
</evidence>
<feature type="domain" description="G-protein coupled receptors family 1 profile" evidence="11">
    <location>
        <begin position="22"/>
        <end position="271"/>
    </location>
</feature>
<protein>
    <submittedName>
        <fullName evidence="13">Free fatty acid receptor 2-like</fullName>
    </submittedName>
</protein>
<dbReference type="AlphaFoldDB" id="A0AAJ7SQF7"/>
<feature type="transmembrane region" description="Helical" evidence="10">
    <location>
        <begin position="6"/>
        <end position="31"/>
    </location>
</feature>
<dbReference type="PROSITE" id="PS00237">
    <property type="entry name" value="G_PROTEIN_RECEP_F1_1"/>
    <property type="match status" value="1"/>
</dbReference>
<evidence type="ECO:0000256" key="2">
    <source>
        <dbReference type="ARBA" id="ARBA00022475"/>
    </source>
</evidence>
<dbReference type="Pfam" id="PF00001">
    <property type="entry name" value="7tm_1"/>
    <property type="match status" value="1"/>
</dbReference>
<feature type="transmembrane region" description="Helical" evidence="10">
    <location>
        <begin position="175"/>
        <end position="198"/>
    </location>
</feature>
<dbReference type="PROSITE" id="PS50262">
    <property type="entry name" value="G_PROTEIN_RECEP_F1_2"/>
    <property type="match status" value="1"/>
</dbReference>
<feature type="transmembrane region" description="Helical" evidence="10">
    <location>
        <begin position="251"/>
        <end position="274"/>
    </location>
</feature>
<sequence>MHLTEHVVPAVSCLVVVLALPLNLVAIYILCACIKRKSSTTMLMINLAVADVLFVCCLFFIIPYYFMANVWVFGLFLCHFVYTVFFTTTYVSTLSMMAISVDRYLAILYPIKSKVWRKKIWGCMASAIIWVVVLIHILPINLVNLINIDPAHNTSEASSCYDHFSQDDLNFIESLRLVLCIVLYVIPLLVTSYCYASIMKVLLSKNVLNMQKEKKTRAIKLIIITMLIYLFCFGCYNATHVIGYVSHSNIWWRPLSLMFNTFNCMLDPLIYYFASFTCQEVLKRYFSQKRRLSNGIEAPLDT</sequence>
<name>A0AAJ7SQF7_PETMA</name>
<evidence type="ECO:0000256" key="9">
    <source>
        <dbReference type="RuleBase" id="RU000688"/>
    </source>
</evidence>
<keyword evidence="3 9" id="KW-0812">Transmembrane</keyword>
<dbReference type="GO" id="GO:0005886">
    <property type="term" value="C:plasma membrane"/>
    <property type="evidence" value="ECO:0007669"/>
    <property type="project" value="UniProtKB-SubCell"/>
</dbReference>
<dbReference type="GO" id="GO:0071398">
    <property type="term" value="P:cellular response to fatty acid"/>
    <property type="evidence" value="ECO:0007669"/>
    <property type="project" value="TreeGrafter"/>
</dbReference>
<dbReference type="PRINTS" id="PR00237">
    <property type="entry name" value="GPCRRHODOPSN"/>
</dbReference>
<dbReference type="RefSeq" id="XP_032803728.1">
    <property type="nucleotide sequence ID" value="XM_032947837.1"/>
</dbReference>
<proteinExistence type="inferred from homology"/>
<feature type="transmembrane region" description="Helical" evidence="10">
    <location>
        <begin position="120"/>
        <end position="140"/>
    </location>
</feature>
<dbReference type="GeneID" id="116939456"/>
<dbReference type="Gene3D" id="1.20.1070.10">
    <property type="entry name" value="Rhodopsin 7-helix transmembrane proteins"/>
    <property type="match status" value="1"/>
</dbReference>
<keyword evidence="4 10" id="KW-1133">Transmembrane helix</keyword>
<comment type="similarity">
    <text evidence="9">Belongs to the G-protein coupled receptor 1 family.</text>
</comment>
<keyword evidence="6 10" id="KW-0472">Membrane</keyword>
<keyword evidence="7 9" id="KW-0675">Receptor</keyword>
<keyword evidence="8 9" id="KW-0807">Transducer</keyword>
<dbReference type="PRINTS" id="PR01904">
    <property type="entry name" value="GPR40FAMILY"/>
</dbReference>
<dbReference type="PANTHER" id="PTHR45822:SF8">
    <property type="entry name" value="FREE FATTY ACID RECEPTOR 3-RELATED"/>
    <property type="match status" value="1"/>
</dbReference>
<feature type="transmembrane region" description="Helical" evidence="10">
    <location>
        <begin position="72"/>
        <end position="99"/>
    </location>
</feature>
<evidence type="ECO:0000256" key="7">
    <source>
        <dbReference type="ARBA" id="ARBA00023170"/>
    </source>
</evidence>
<evidence type="ECO:0000313" key="12">
    <source>
        <dbReference type="Proteomes" id="UP001318040"/>
    </source>
</evidence>
<feature type="transmembrane region" description="Helical" evidence="10">
    <location>
        <begin position="218"/>
        <end position="239"/>
    </location>
</feature>
<dbReference type="InterPro" id="IPR000276">
    <property type="entry name" value="GPCR_Rhodpsn"/>
</dbReference>
<dbReference type="GO" id="GO:0004930">
    <property type="term" value="F:G protein-coupled receptor activity"/>
    <property type="evidence" value="ECO:0007669"/>
    <property type="project" value="UniProtKB-KW"/>
</dbReference>